<comment type="function">
    <text evidence="11">Rep helicase is a single-stranded DNA-dependent ATPase involved in DNA replication; it can initiate unwinding at a nick in the DNA. It binds to the single-stranded DNA and acts in a progressive fashion along the DNA in the 3' to 5' direction.</text>
</comment>
<keyword evidence="2 11" id="KW-0235">DNA replication</keyword>
<evidence type="ECO:0000313" key="15">
    <source>
        <dbReference type="EMBL" id="MBD8526643.1"/>
    </source>
</evidence>
<dbReference type="PROSITE" id="PS51217">
    <property type="entry name" value="UVRD_HELICASE_CTER"/>
    <property type="match status" value="1"/>
</dbReference>
<evidence type="ECO:0000259" key="14">
    <source>
        <dbReference type="PROSITE" id="PS51217"/>
    </source>
</evidence>
<name>A0AAW3ZLM7_9GAMM</name>
<proteinExistence type="inferred from homology"/>
<dbReference type="InterPro" id="IPR000212">
    <property type="entry name" value="DNA_helicase_UvrD/REP"/>
</dbReference>
<evidence type="ECO:0000256" key="1">
    <source>
        <dbReference type="ARBA" id="ARBA00009922"/>
    </source>
</evidence>
<evidence type="ECO:0000256" key="12">
    <source>
        <dbReference type="PROSITE-ProRule" id="PRU00560"/>
    </source>
</evidence>
<evidence type="ECO:0000256" key="5">
    <source>
        <dbReference type="ARBA" id="ARBA00022806"/>
    </source>
</evidence>
<keyword evidence="6 11" id="KW-0067">ATP-binding</keyword>
<dbReference type="Gene3D" id="1.10.486.10">
    <property type="entry name" value="PCRA, domain 4"/>
    <property type="match status" value="1"/>
</dbReference>
<keyword evidence="16" id="KW-1185">Reference proteome</keyword>
<evidence type="ECO:0000259" key="13">
    <source>
        <dbReference type="PROSITE" id="PS51198"/>
    </source>
</evidence>
<dbReference type="RefSeq" id="WP_192030064.1">
    <property type="nucleotide sequence ID" value="NZ_JACYTR010000027.1"/>
</dbReference>
<keyword evidence="5 11" id="KW-0347">Helicase</keyword>
<evidence type="ECO:0000256" key="10">
    <source>
        <dbReference type="ARBA" id="ARBA00048988"/>
    </source>
</evidence>
<dbReference type="SUPFAM" id="SSF52540">
    <property type="entry name" value="P-loop containing nucleoside triphosphate hydrolases"/>
    <property type="match status" value="1"/>
</dbReference>
<feature type="binding site" evidence="11">
    <location>
        <position position="277"/>
    </location>
    <ligand>
        <name>ATP</name>
        <dbReference type="ChEBI" id="CHEBI:30616"/>
    </ligand>
</feature>
<feature type="domain" description="UvrD-like helicase ATP-binding" evidence="13">
    <location>
        <begin position="2"/>
        <end position="279"/>
    </location>
</feature>
<dbReference type="InterPro" id="IPR005752">
    <property type="entry name" value="Helicase_Rep"/>
</dbReference>
<comment type="similarity">
    <text evidence="1 11">Belongs to the helicase family. UvrD subfamily.</text>
</comment>
<gene>
    <name evidence="11" type="primary">rep</name>
    <name evidence="15" type="ORF">IFO71_12935</name>
</gene>
<dbReference type="EMBL" id="JACYTR010000027">
    <property type="protein sequence ID" value="MBD8526643.1"/>
    <property type="molecule type" value="Genomic_DNA"/>
</dbReference>
<sequence>MASLNPAQMEAVRYTRGPLLVLAGAGSGKTTVITEKIAHLVTVEKLPAAKIAAITFTNKAAKEMRERVARRLRGDAGEGLTVTTFHSLGLRFLMIEHAKAGLRRGFSVFDADDSAGLLKELLPKGAKPDAVDAVKHLLSRAKNDGLSPEQALSLAQSPREREAAEIYAEYQQRLNAFNAVDFDDLIRLPVDLLAKDEDLAAAWRERIRYLLVDEYQDTNTAQYRLLQLLAGPRGRFTCVGDDDQSIYAWRGANPENLGQLGKDFPELKVIPLEQNYRCSRRILRAANTLIANNPHLYEKKLWSEHAEGEPIRLWQCQNAEQEAERVAAEISFLKQSRKLEWSDFSVLFRGNFQSRPLEKALQLLRIPYHLSGGTAYLDRGEVKDLLAWLRVLANPDDDAAFLRAIGSPKREVGSTTLAKLAELARHAGMPMSKAAGQIGLIKQLPARAGAGLSEFASIVDRLRSEARDLAPSALCQRALESSGLLAALRAQCKDESGFQRRRANLDELSNWLEGAKGSGLDGLSNQLALLGHADRGEAGEAVRLMSMHAAKGLEFACVFVVGVEEGTLPHEASIDEGRLDEERRLMYVAITRAKQQLVLSYSREQRKYGELLRLTPSRFIDELPADDLLRDGESSERHAEVQQQRTKDRFSAIASLLAND</sequence>
<dbReference type="CDD" id="cd18807">
    <property type="entry name" value="SF1_C_UvrD"/>
    <property type="match status" value="1"/>
</dbReference>
<dbReference type="InterPro" id="IPR014016">
    <property type="entry name" value="UvrD-like_ATP-bd"/>
</dbReference>
<keyword evidence="8 11" id="KW-0413">Isomerase</keyword>
<comment type="catalytic activity">
    <reaction evidence="10 11">
        <text>ATP + H2O = ADP + phosphate + H(+)</text>
        <dbReference type="Rhea" id="RHEA:13065"/>
        <dbReference type="ChEBI" id="CHEBI:15377"/>
        <dbReference type="ChEBI" id="CHEBI:15378"/>
        <dbReference type="ChEBI" id="CHEBI:30616"/>
        <dbReference type="ChEBI" id="CHEBI:43474"/>
        <dbReference type="ChEBI" id="CHEBI:456216"/>
        <dbReference type="EC" id="5.6.2.4"/>
    </reaction>
</comment>
<accession>A0AAW3ZLM7</accession>
<feature type="binding site" evidence="12">
    <location>
        <begin position="23"/>
        <end position="30"/>
    </location>
    <ligand>
        <name>ATP</name>
        <dbReference type="ChEBI" id="CHEBI:30616"/>
    </ligand>
</feature>
<protein>
    <recommendedName>
        <fullName evidence="11">ATP-dependent DNA helicase Rep</fullName>
        <ecNumber evidence="11">5.6.2.4</ecNumber>
    </recommendedName>
    <alternativeName>
        <fullName evidence="11">DNA 3'-5' helicase Rep</fullName>
    </alternativeName>
</protein>
<dbReference type="GO" id="GO:0005524">
    <property type="term" value="F:ATP binding"/>
    <property type="evidence" value="ECO:0007669"/>
    <property type="project" value="UniProtKB-UniRule"/>
</dbReference>
<comment type="subunit">
    <text evidence="11">Homodimer.</text>
</comment>
<dbReference type="PANTHER" id="PTHR11070">
    <property type="entry name" value="UVRD / RECB / PCRA DNA HELICASE FAMILY MEMBER"/>
    <property type="match status" value="1"/>
</dbReference>
<dbReference type="Pfam" id="PF13361">
    <property type="entry name" value="UvrD_C"/>
    <property type="match status" value="1"/>
</dbReference>
<dbReference type="CDD" id="cd17932">
    <property type="entry name" value="DEXQc_UvrD"/>
    <property type="match status" value="1"/>
</dbReference>
<dbReference type="InterPro" id="IPR027417">
    <property type="entry name" value="P-loop_NTPase"/>
</dbReference>
<reference evidence="15 16" key="1">
    <citation type="submission" date="2020-09" db="EMBL/GenBank/DDBJ databases">
        <title>Pseudoxanthomonas sp. CAU 1598 isolated from sand of Yaerae Beach.</title>
        <authorList>
            <person name="Kim W."/>
        </authorList>
    </citation>
    <scope>NUCLEOTIDE SEQUENCE [LARGE SCALE GENOMIC DNA]</scope>
    <source>
        <strain evidence="15 16">CAU 1598</strain>
    </source>
</reference>
<dbReference type="GO" id="GO:0005829">
    <property type="term" value="C:cytosol"/>
    <property type="evidence" value="ECO:0007669"/>
    <property type="project" value="TreeGrafter"/>
</dbReference>
<dbReference type="GO" id="GO:0003697">
    <property type="term" value="F:single-stranded DNA binding"/>
    <property type="evidence" value="ECO:0007669"/>
    <property type="project" value="UniProtKB-UniRule"/>
</dbReference>
<organism evidence="15 16">
    <name type="scientific">Pseudomarimonas arenosa</name>
    <dbReference type="NCBI Taxonomy" id="2774145"/>
    <lineage>
        <taxon>Bacteria</taxon>
        <taxon>Pseudomonadati</taxon>
        <taxon>Pseudomonadota</taxon>
        <taxon>Gammaproteobacteria</taxon>
        <taxon>Lysobacterales</taxon>
        <taxon>Lysobacteraceae</taxon>
        <taxon>Pseudomarimonas</taxon>
    </lineage>
</organism>
<comment type="caution">
    <text evidence="15">The sequence shown here is derived from an EMBL/GenBank/DDBJ whole genome shotgun (WGS) entry which is preliminary data.</text>
</comment>
<comment type="catalytic activity">
    <reaction evidence="9 11">
        <text>Couples ATP hydrolysis with the unwinding of duplex DNA by translocating in the 3'-5' direction.</text>
        <dbReference type="EC" id="5.6.2.4"/>
    </reaction>
</comment>
<evidence type="ECO:0000256" key="11">
    <source>
        <dbReference type="HAMAP-Rule" id="MF_01920"/>
    </source>
</evidence>
<dbReference type="InterPro" id="IPR014017">
    <property type="entry name" value="DNA_helicase_UvrD-like_C"/>
</dbReference>
<evidence type="ECO:0000256" key="3">
    <source>
        <dbReference type="ARBA" id="ARBA00022741"/>
    </source>
</evidence>
<keyword evidence="4 11" id="KW-0378">Hydrolase</keyword>
<dbReference type="GO" id="GO:0000725">
    <property type="term" value="P:recombinational repair"/>
    <property type="evidence" value="ECO:0007669"/>
    <property type="project" value="TreeGrafter"/>
</dbReference>
<evidence type="ECO:0000256" key="4">
    <source>
        <dbReference type="ARBA" id="ARBA00022801"/>
    </source>
</evidence>
<dbReference type="Gene3D" id="1.10.10.160">
    <property type="match status" value="1"/>
</dbReference>
<dbReference type="EC" id="5.6.2.4" evidence="11"/>
<dbReference type="PROSITE" id="PS51198">
    <property type="entry name" value="UVRD_HELICASE_ATP_BIND"/>
    <property type="match status" value="1"/>
</dbReference>
<evidence type="ECO:0000256" key="2">
    <source>
        <dbReference type="ARBA" id="ARBA00022705"/>
    </source>
</evidence>
<keyword evidence="7 11" id="KW-0238">DNA-binding</keyword>
<dbReference type="Proteomes" id="UP000613768">
    <property type="component" value="Unassembled WGS sequence"/>
</dbReference>
<keyword evidence="3 11" id="KW-0547">Nucleotide-binding</keyword>
<dbReference type="HAMAP" id="MF_01920">
    <property type="entry name" value="Helicase_Rep"/>
    <property type="match status" value="1"/>
</dbReference>
<evidence type="ECO:0000256" key="8">
    <source>
        <dbReference type="ARBA" id="ARBA00023235"/>
    </source>
</evidence>
<evidence type="ECO:0000256" key="6">
    <source>
        <dbReference type="ARBA" id="ARBA00022840"/>
    </source>
</evidence>
<evidence type="ECO:0000256" key="9">
    <source>
        <dbReference type="ARBA" id="ARBA00034617"/>
    </source>
</evidence>
<dbReference type="AlphaFoldDB" id="A0AAW3ZLM7"/>
<dbReference type="Pfam" id="PF00580">
    <property type="entry name" value="UvrD-helicase"/>
    <property type="match status" value="1"/>
</dbReference>
<feature type="domain" description="UvrD-like helicase C-terminal" evidence="14">
    <location>
        <begin position="280"/>
        <end position="552"/>
    </location>
</feature>
<dbReference type="Gene3D" id="3.40.50.300">
    <property type="entry name" value="P-loop containing nucleotide triphosphate hydrolases"/>
    <property type="match status" value="2"/>
</dbReference>
<dbReference type="GO" id="GO:0006260">
    <property type="term" value="P:DNA replication"/>
    <property type="evidence" value="ECO:0007669"/>
    <property type="project" value="UniProtKB-UniRule"/>
</dbReference>
<dbReference type="GO" id="GO:0016787">
    <property type="term" value="F:hydrolase activity"/>
    <property type="evidence" value="ECO:0007669"/>
    <property type="project" value="UniProtKB-UniRule"/>
</dbReference>
<dbReference type="GO" id="GO:0043138">
    <property type="term" value="F:3'-5' DNA helicase activity"/>
    <property type="evidence" value="ECO:0007669"/>
    <property type="project" value="UniProtKB-UniRule"/>
</dbReference>
<evidence type="ECO:0000313" key="16">
    <source>
        <dbReference type="Proteomes" id="UP000613768"/>
    </source>
</evidence>
<dbReference type="InterPro" id="IPR013986">
    <property type="entry name" value="DExx_box_DNA_helicase_dom_sf"/>
</dbReference>
<evidence type="ECO:0000256" key="7">
    <source>
        <dbReference type="ARBA" id="ARBA00023125"/>
    </source>
</evidence>
<dbReference type="PANTHER" id="PTHR11070:SF64">
    <property type="entry name" value="ATP-DEPENDENT DNA HELICASE REP"/>
    <property type="match status" value="1"/>
</dbReference>